<keyword evidence="3" id="KW-1185">Reference proteome</keyword>
<evidence type="ECO:0000313" key="2">
    <source>
        <dbReference type="EMBL" id="TWT81692.1"/>
    </source>
</evidence>
<evidence type="ECO:0000256" key="1">
    <source>
        <dbReference type="SAM" id="MobiDB-lite"/>
    </source>
</evidence>
<comment type="caution">
    <text evidence="2">The sequence shown here is derived from an EMBL/GenBank/DDBJ whole genome shotgun (WGS) entry which is preliminary data.</text>
</comment>
<proteinExistence type="predicted"/>
<organism evidence="2 3">
    <name type="scientific">Novipirellula herctigrandis</name>
    <dbReference type="NCBI Taxonomy" id="2527986"/>
    <lineage>
        <taxon>Bacteria</taxon>
        <taxon>Pseudomonadati</taxon>
        <taxon>Planctomycetota</taxon>
        <taxon>Planctomycetia</taxon>
        <taxon>Pirellulales</taxon>
        <taxon>Pirellulaceae</taxon>
        <taxon>Novipirellula</taxon>
    </lineage>
</organism>
<name>A0A5C5Z2S8_9BACT</name>
<reference evidence="2 3" key="1">
    <citation type="submission" date="2019-02" db="EMBL/GenBank/DDBJ databases">
        <title>Deep-cultivation of Planctomycetes and their phenomic and genomic characterization uncovers novel biology.</title>
        <authorList>
            <person name="Wiegand S."/>
            <person name="Jogler M."/>
            <person name="Boedeker C."/>
            <person name="Pinto D."/>
            <person name="Vollmers J."/>
            <person name="Rivas-Marin E."/>
            <person name="Kohn T."/>
            <person name="Peeters S.H."/>
            <person name="Heuer A."/>
            <person name="Rast P."/>
            <person name="Oberbeckmann S."/>
            <person name="Bunk B."/>
            <person name="Jeske O."/>
            <person name="Meyerdierks A."/>
            <person name="Storesund J.E."/>
            <person name="Kallscheuer N."/>
            <person name="Luecker S."/>
            <person name="Lage O.M."/>
            <person name="Pohl T."/>
            <person name="Merkel B.J."/>
            <person name="Hornburger P."/>
            <person name="Mueller R.-W."/>
            <person name="Bruemmer F."/>
            <person name="Labrenz M."/>
            <person name="Spormann A.M."/>
            <person name="Op Den Camp H."/>
            <person name="Overmann J."/>
            <person name="Amann R."/>
            <person name="Jetten M.S.M."/>
            <person name="Mascher T."/>
            <person name="Medema M.H."/>
            <person name="Devos D.P."/>
            <person name="Kaster A.-K."/>
            <person name="Ovreas L."/>
            <person name="Rohde M."/>
            <person name="Galperin M.Y."/>
            <person name="Jogler C."/>
        </authorList>
    </citation>
    <scope>NUCLEOTIDE SEQUENCE [LARGE SCALE GENOMIC DNA]</scope>
    <source>
        <strain evidence="2 3">CA13</strain>
    </source>
</reference>
<evidence type="ECO:0000313" key="3">
    <source>
        <dbReference type="Proteomes" id="UP000315010"/>
    </source>
</evidence>
<protein>
    <submittedName>
        <fullName evidence="2">Uncharacterized protein</fullName>
    </submittedName>
</protein>
<dbReference type="OrthoDB" id="290565at2"/>
<dbReference type="Proteomes" id="UP000315010">
    <property type="component" value="Unassembled WGS sequence"/>
</dbReference>
<dbReference type="EMBL" id="SJPJ01000001">
    <property type="protein sequence ID" value="TWT81692.1"/>
    <property type="molecule type" value="Genomic_DNA"/>
</dbReference>
<dbReference type="AlphaFoldDB" id="A0A5C5Z2S8"/>
<gene>
    <name evidence="2" type="ORF">CA13_31450</name>
</gene>
<sequence>MIDERKADEYDKRTNERVAGHPLIVVRGASAQPVHRITQKTEVEVDEREKATEGEHDVRNVGHDQRLPAAHNGRFLRHRPKRSKRCMNYEKLYQCQPALPNMEGVPQASA</sequence>
<feature type="region of interest" description="Disordered" evidence="1">
    <location>
        <begin position="43"/>
        <end position="63"/>
    </location>
</feature>
<accession>A0A5C5Z2S8</accession>